<dbReference type="EMBL" id="BGZK01000007">
    <property type="protein sequence ID" value="GBP00898.1"/>
    <property type="molecule type" value="Genomic_DNA"/>
</dbReference>
<protein>
    <submittedName>
        <fullName evidence="1">Uncharacterized protein</fullName>
    </submittedName>
</protein>
<accession>A0A4C1SI69</accession>
<name>A0A4C1SI69_EUMVA</name>
<organism evidence="1 2">
    <name type="scientific">Eumeta variegata</name>
    <name type="common">Bagworm moth</name>
    <name type="synonym">Eumeta japonica</name>
    <dbReference type="NCBI Taxonomy" id="151549"/>
    <lineage>
        <taxon>Eukaryota</taxon>
        <taxon>Metazoa</taxon>
        <taxon>Ecdysozoa</taxon>
        <taxon>Arthropoda</taxon>
        <taxon>Hexapoda</taxon>
        <taxon>Insecta</taxon>
        <taxon>Pterygota</taxon>
        <taxon>Neoptera</taxon>
        <taxon>Endopterygota</taxon>
        <taxon>Lepidoptera</taxon>
        <taxon>Glossata</taxon>
        <taxon>Ditrysia</taxon>
        <taxon>Tineoidea</taxon>
        <taxon>Psychidae</taxon>
        <taxon>Oiketicinae</taxon>
        <taxon>Eumeta</taxon>
    </lineage>
</organism>
<sequence length="201" mass="22877">MENVRVLEHMIRSASVCDSGSKILAMFLAVVTQNTHSEVLRAVSANVVMYGNRDINPVWINLNYDTHITSCVIVFNQTHFATSSIDPLFRDTSRPAIAMQMKRFDKYVTVVIASAEILTSAGLVRQGFGTYDHYTRPELIVVCYDYPPRCDYKDPRHVLLSDVWNKVNSTPRRAISRAVYDIGHRLYRRANARLTSAPMSY</sequence>
<keyword evidence="2" id="KW-1185">Reference proteome</keyword>
<comment type="caution">
    <text evidence="1">The sequence shown here is derived from an EMBL/GenBank/DDBJ whole genome shotgun (WGS) entry which is preliminary data.</text>
</comment>
<evidence type="ECO:0000313" key="2">
    <source>
        <dbReference type="Proteomes" id="UP000299102"/>
    </source>
</evidence>
<dbReference type="Proteomes" id="UP000299102">
    <property type="component" value="Unassembled WGS sequence"/>
</dbReference>
<gene>
    <name evidence="1" type="ORF">EVAR_2224_1</name>
</gene>
<reference evidence="1 2" key="1">
    <citation type="journal article" date="2019" name="Commun. Biol.">
        <title>The bagworm genome reveals a unique fibroin gene that provides high tensile strength.</title>
        <authorList>
            <person name="Kono N."/>
            <person name="Nakamura H."/>
            <person name="Ohtoshi R."/>
            <person name="Tomita M."/>
            <person name="Numata K."/>
            <person name="Arakawa K."/>
        </authorList>
    </citation>
    <scope>NUCLEOTIDE SEQUENCE [LARGE SCALE GENOMIC DNA]</scope>
</reference>
<evidence type="ECO:0000313" key="1">
    <source>
        <dbReference type="EMBL" id="GBP00898.1"/>
    </source>
</evidence>
<dbReference type="AlphaFoldDB" id="A0A4C1SI69"/>
<proteinExistence type="predicted"/>